<dbReference type="EMBL" id="BLAL01000058">
    <property type="protein sequence ID" value="GES81551.1"/>
    <property type="molecule type" value="Genomic_DNA"/>
</dbReference>
<name>A0A8H3L763_9GLOM</name>
<evidence type="ECO:0000256" key="1">
    <source>
        <dbReference type="SAM" id="MobiDB-lite"/>
    </source>
</evidence>
<proteinExistence type="predicted"/>
<dbReference type="OrthoDB" id="2499658at2759"/>
<evidence type="ECO:0000313" key="2">
    <source>
        <dbReference type="EMBL" id="GES81551.1"/>
    </source>
</evidence>
<dbReference type="AlphaFoldDB" id="A0A8H3L763"/>
<feature type="region of interest" description="Disordered" evidence="1">
    <location>
        <begin position="180"/>
        <end position="201"/>
    </location>
</feature>
<dbReference type="InterPro" id="IPR012337">
    <property type="entry name" value="RNaseH-like_sf"/>
</dbReference>
<reference evidence="2" key="1">
    <citation type="submission" date="2019-10" db="EMBL/GenBank/DDBJ databases">
        <title>Conservation and host-specific expression of non-tandemly repeated heterogenous ribosome RNA gene in arbuscular mycorrhizal fungi.</title>
        <authorList>
            <person name="Maeda T."/>
            <person name="Kobayashi Y."/>
            <person name="Nakagawa T."/>
            <person name="Ezawa T."/>
            <person name="Yamaguchi K."/>
            <person name="Bino T."/>
            <person name="Nishimoto Y."/>
            <person name="Shigenobu S."/>
            <person name="Kawaguchi M."/>
        </authorList>
    </citation>
    <scope>NUCLEOTIDE SEQUENCE</scope>
    <source>
        <strain evidence="2">HR1</strain>
    </source>
</reference>
<dbReference type="Gene3D" id="3.30.420.10">
    <property type="entry name" value="Ribonuclease H-like superfamily/Ribonuclease H"/>
    <property type="match status" value="1"/>
</dbReference>
<protein>
    <submittedName>
        <fullName evidence="2">SCAN domain-containing protein 3</fullName>
    </submittedName>
</protein>
<sequence length="201" mass="23356">MYETLCQTHAELHNMEDKNRCENLIDLSFNADEDFKYICHIRDYFTRFSWAKALTSKRIIEVAAYLFNLFYFLDSSPTILQSDNGKEFCAEKLGKWKEDTDKPHGNCTLIEDLYAKNIRDEEDIPDTIKVFDVTIKNLDDDMIDSIQVQVKDKDGILTDLTPIQQSVIFLDVNEPLANDNRKNQSILNPTSEKNSRIGCHY</sequence>
<organism evidence="2 3">
    <name type="scientific">Rhizophagus clarus</name>
    <dbReference type="NCBI Taxonomy" id="94130"/>
    <lineage>
        <taxon>Eukaryota</taxon>
        <taxon>Fungi</taxon>
        <taxon>Fungi incertae sedis</taxon>
        <taxon>Mucoromycota</taxon>
        <taxon>Glomeromycotina</taxon>
        <taxon>Glomeromycetes</taxon>
        <taxon>Glomerales</taxon>
        <taxon>Glomeraceae</taxon>
        <taxon>Rhizophagus</taxon>
    </lineage>
</organism>
<gene>
    <name evidence="2" type="ORF">RCL2_000879300</name>
</gene>
<dbReference type="InterPro" id="IPR036397">
    <property type="entry name" value="RNaseH_sf"/>
</dbReference>
<comment type="caution">
    <text evidence="2">The sequence shown here is derived from an EMBL/GenBank/DDBJ whole genome shotgun (WGS) entry which is preliminary data.</text>
</comment>
<dbReference type="GO" id="GO:0003676">
    <property type="term" value="F:nucleic acid binding"/>
    <property type="evidence" value="ECO:0007669"/>
    <property type="project" value="InterPro"/>
</dbReference>
<feature type="compositionally biased region" description="Polar residues" evidence="1">
    <location>
        <begin position="183"/>
        <end position="192"/>
    </location>
</feature>
<dbReference type="Proteomes" id="UP000615446">
    <property type="component" value="Unassembled WGS sequence"/>
</dbReference>
<accession>A0A8H3L763</accession>
<dbReference type="SUPFAM" id="SSF53098">
    <property type="entry name" value="Ribonuclease H-like"/>
    <property type="match status" value="1"/>
</dbReference>
<evidence type="ECO:0000313" key="3">
    <source>
        <dbReference type="Proteomes" id="UP000615446"/>
    </source>
</evidence>